<evidence type="ECO:0000313" key="4">
    <source>
        <dbReference type="Proteomes" id="UP000763557"/>
    </source>
</evidence>
<sequence>MNDIKQVLTTAFKAEPPVRIDRAQLIKNGRRRLLRRRMATTGGTVLAAVVVGTTVFVGVGQPEQLQPGAPPPTPPTPSTSSSRPTTSPSPRPPLSAGVAQQFTKVLAESRIVPAELALRAPTESGRALQFEPERNHYEAAADLVDRHGNEGTLYVMVADSRRNDARPTCAAPNTCVQREFGGRSVQLTTVPFSSRGEVLLIAHTRLPNGTQVYAMTSNVSTNAVEQHGKAKSPPTTPHHLVTLDQLGQIVGLAELKL</sequence>
<organism evidence="3 4">
    <name type="scientific">Kibdelosporangium persicum</name>
    <dbReference type="NCBI Taxonomy" id="2698649"/>
    <lineage>
        <taxon>Bacteria</taxon>
        <taxon>Bacillati</taxon>
        <taxon>Actinomycetota</taxon>
        <taxon>Actinomycetes</taxon>
        <taxon>Pseudonocardiales</taxon>
        <taxon>Pseudonocardiaceae</taxon>
        <taxon>Kibdelosporangium</taxon>
    </lineage>
</organism>
<keyword evidence="4" id="KW-1185">Reference proteome</keyword>
<evidence type="ECO:0000256" key="2">
    <source>
        <dbReference type="SAM" id="Phobius"/>
    </source>
</evidence>
<feature type="compositionally biased region" description="Pro residues" evidence="1">
    <location>
        <begin position="68"/>
        <end position="77"/>
    </location>
</feature>
<protein>
    <submittedName>
        <fullName evidence="3">Uncharacterized protein</fullName>
    </submittedName>
</protein>
<gene>
    <name evidence="3" type="ORF">GC106_76350</name>
</gene>
<dbReference type="Proteomes" id="UP000763557">
    <property type="component" value="Unassembled WGS sequence"/>
</dbReference>
<dbReference type="EMBL" id="JAAATY010000037">
    <property type="protein sequence ID" value="NRN70370.1"/>
    <property type="molecule type" value="Genomic_DNA"/>
</dbReference>
<keyword evidence="2" id="KW-0472">Membrane</keyword>
<keyword evidence="2" id="KW-1133">Transmembrane helix</keyword>
<name>A0ABX2FHN1_9PSEU</name>
<feature type="transmembrane region" description="Helical" evidence="2">
    <location>
        <begin position="38"/>
        <end position="59"/>
    </location>
</feature>
<keyword evidence="2" id="KW-0812">Transmembrane</keyword>
<feature type="region of interest" description="Disordered" evidence="1">
    <location>
        <begin position="61"/>
        <end position="97"/>
    </location>
</feature>
<accession>A0ABX2FHN1</accession>
<reference evidence="3 4" key="1">
    <citation type="submission" date="2020-01" db="EMBL/GenBank/DDBJ databases">
        <title>Kibdelosporangium persica a novel Actinomycetes from a hot desert in Iran.</title>
        <authorList>
            <person name="Safaei N."/>
            <person name="Zaburannyi N."/>
            <person name="Mueller R."/>
            <person name="Wink J."/>
        </authorList>
    </citation>
    <scope>NUCLEOTIDE SEQUENCE [LARGE SCALE GENOMIC DNA]</scope>
    <source>
        <strain evidence="3 4">4NS15</strain>
    </source>
</reference>
<evidence type="ECO:0000313" key="3">
    <source>
        <dbReference type="EMBL" id="NRN70370.1"/>
    </source>
</evidence>
<proteinExistence type="predicted"/>
<dbReference type="RefSeq" id="WP_173141480.1">
    <property type="nucleotide sequence ID" value="NZ_CBCSGW010000021.1"/>
</dbReference>
<comment type="caution">
    <text evidence="3">The sequence shown here is derived from an EMBL/GenBank/DDBJ whole genome shotgun (WGS) entry which is preliminary data.</text>
</comment>
<evidence type="ECO:0000256" key="1">
    <source>
        <dbReference type="SAM" id="MobiDB-lite"/>
    </source>
</evidence>